<dbReference type="InterPro" id="IPR000436">
    <property type="entry name" value="Sushi_SCR_CCP_dom"/>
</dbReference>
<comment type="caution">
    <text evidence="2">Lacks conserved residue(s) required for the propagation of feature annotation.</text>
</comment>
<evidence type="ECO:0000256" key="1">
    <source>
        <dbReference type="ARBA" id="ARBA00023157"/>
    </source>
</evidence>
<dbReference type="Proteomes" id="UP000678499">
    <property type="component" value="Unassembled WGS sequence"/>
</dbReference>
<dbReference type="EMBL" id="OA883450">
    <property type="protein sequence ID" value="CAD7278940.1"/>
    <property type="molecule type" value="Genomic_DNA"/>
</dbReference>
<protein>
    <recommendedName>
        <fullName evidence="3">Sushi domain-containing protein</fullName>
    </recommendedName>
</protein>
<evidence type="ECO:0000313" key="5">
    <source>
        <dbReference type="Proteomes" id="UP000678499"/>
    </source>
</evidence>
<keyword evidence="2" id="KW-0768">Sushi</keyword>
<organism evidence="4">
    <name type="scientific">Notodromas monacha</name>
    <dbReference type="NCBI Taxonomy" id="399045"/>
    <lineage>
        <taxon>Eukaryota</taxon>
        <taxon>Metazoa</taxon>
        <taxon>Ecdysozoa</taxon>
        <taxon>Arthropoda</taxon>
        <taxon>Crustacea</taxon>
        <taxon>Oligostraca</taxon>
        <taxon>Ostracoda</taxon>
        <taxon>Podocopa</taxon>
        <taxon>Podocopida</taxon>
        <taxon>Cypridocopina</taxon>
        <taxon>Cypridoidea</taxon>
        <taxon>Cyprididae</taxon>
        <taxon>Notodromas</taxon>
    </lineage>
</organism>
<dbReference type="EMBL" id="CAJPEX010001413">
    <property type="protein sequence ID" value="CAG0919092.1"/>
    <property type="molecule type" value="Genomic_DNA"/>
</dbReference>
<sequence>MASSRTPPHTSDTLLLHKRPVLRPRHQDRVLWSYPIPDCIPINGCLKPDLPQAMSLNCSTTTSAAPINSKSSIITDAEETIDGQQVFMEGTICNMTCQEGHKLVPALITRTSCARGRWTNLDVATCKPLFDPNNNNNNKDNVDTINKVDELPDEKGEKILDLIIESENNSDEDMLRTATILRAEMNFTVEVTDSHLAKLCKSNQKHAGNKELLITDDQSDTLKGIRDELIARNAGNCAKINCKLWHFKCHHCDNNNAAAAAADGKSKSSSPAGSKSKIRCTNMKAVVQATWTLKADFAHQVGDDSSDKSTDDDDDLDDEQDVMEFEAEMMLQQVQVHATLGTSLLSTQQTLVPRVQQTLTSPSLVQPHAMVVQMAPPVLLPLPAFLLALRQKYGQQCGKGFPLPPPGVAAACIQAAAEFAALSIASFMMIPFMRRTFY</sequence>
<feature type="non-terminal residue" evidence="4">
    <location>
        <position position="438"/>
    </location>
</feature>
<evidence type="ECO:0000259" key="3">
    <source>
        <dbReference type="PROSITE" id="PS50923"/>
    </source>
</evidence>
<accession>A0A7R9BP61</accession>
<proteinExistence type="predicted"/>
<reference evidence="4" key="1">
    <citation type="submission" date="2020-11" db="EMBL/GenBank/DDBJ databases">
        <authorList>
            <person name="Tran Van P."/>
        </authorList>
    </citation>
    <scope>NUCLEOTIDE SEQUENCE</scope>
</reference>
<dbReference type="AlphaFoldDB" id="A0A7R9BP61"/>
<keyword evidence="1" id="KW-1015">Disulfide bond</keyword>
<feature type="domain" description="Sushi" evidence="3">
    <location>
        <begin position="56"/>
        <end position="128"/>
    </location>
</feature>
<evidence type="ECO:0000256" key="2">
    <source>
        <dbReference type="PROSITE-ProRule" id="PRU00302"/>
    </source>
</evidence>
<gene>
    <name evidence="4" type="ORF">NMOB1V02_LOCUS6630</name>
</gene>
<keyword evidence="5" id="KW-1185">Reference proteome</keyword>
<dbReference type="PROSITE" id="PS50923">
    <property type="entry name" value="SUSHI"/>
    <property type="match status" value="1"/>
</dbReference>
<name>A0A7R9BP61_9CRUS</name>
<evidence type="ECO:0000313" key="4">
    <source>
        <dbReference type="EMBL" id="CAD7278940.1"/>
    </source>
</evidence>